<dbReference type="SMART" id="SM00220">
    <property type="entry name" value="S_TKc"/>
    <property type="match status" value="1"/>
</dbReference>
<dbReference type="RefSeq" id="XP_570782.1">
    <property type="nucleotide sequence ID" value="XM_570782.1"/>
</dbReference>
<keyword evidence="7" id="KW-0067">ATP-binding</keyword>
<accession>Q5KH12</accession>
<dbReference type="GO" id="GO:0004674">
    <property type="term" value="F:protein serine/threonine kinase activity"/>
    <property type="evidence" value="ECO:0000318"/>
    <property type="project" value="GO_Central"/>
</dbReference>
<dbReference type="InterPro" id="IPR050236">
    <property type="entry name" value="Ser_Thr_kinase_AGC"/>
</dbReference>
<comment type="catalytic activity">
    <reaction evidence="9">
        <text>L-seryl-[protein] + ATP = O-phospho-L-seryl-[protein] + ADP + H(+)</text>
        <dbReference type="Rhea" id="RHEA:17989"/>
        <dbReference type="Rhea" id="RHEA-COMP:9863"/>
        <dbReference type="Rhea" id="RHEA-COMP:11604"/>
        <dbReference type="ChEBI" id="CHEBI:15378"/>
        <dbReference type="ChEBI" id="CHEBI:29999"/>
        <dbReference type="ChEBI" id="CHEBI:30616"/>
        <dbReference type="ChEBI" id="CHEBI:83421"/>
        <dbReference type="ChEBI" id="CHEBI:456216"/>
        <dbReference type="EC" id="2.7.11.1"/>
    </reaction>
</comment>
<dbReference type="HOGENOM" id="CLU_314401_0_0_1"/>
<evidence type="ECO:0000256" key="8">
    <source>
        <dbReference type="ARBA" id="ARBA00047899"/>
    </source>
</evidence>
<dbReference type="KEGG" id="cne:CNE01630"/>
<dbReference type="OrthoDB" id="63267at2759"/>
<evidence type="ECO:0000256" key="9">
    <source>
        <dbReference type="ARBA" id="ARBA00048679"/>
    </source>
</evidence>
<dbReference type="EMBL" id="AE017345">
    <property type="protein sequence ID" value="AAW43475.1"/>
    <property type="molecule type" value="Genomic_DNA"/>
</dbReference>
<evidence type="ECO:0000256" key="4">
    <source>
        <dbReference type="ARBA" id="ARBA00022679"/>
    </source>
</evidence>
<dbReference type="VEuPathDB" id="FungiDB:CNE01630"/>
<feature type="compositionally biased region" description="Basic and acidic residues" evidence="10">
    <location>
        <begin position="935"/>
        <end position="950"/>
    </location>
</feature>
<dbReference type="SUPFAM" id="SSF56112">
    <property type="entry name" value="Protein kinase-like (PK-like)"/>
    <property type="match status" value="1"/>
</dbReference>
<feature type="domain" description="Protein kinase" evidence="11">
    <location>
        <begin position="126"/>
        <end position="433"/>
    </location>
</feature>
<dbReference type="FunFam" id="1.10.510.10:FF:000604">
    <property type="entry name" value="AGC protein kinase"/>
    <property type="match status" value="1"/>
</dbReference>
<dbReference type="EC" id="2.7.11.1" evidence="2"/>
<evidence type="ECO:0000313" key="13">
    <source>
        <dbReference type="Proteomes" id="UP000002149"/>
    </source>
</evidence>
<feature type="compositionally biased region" description="Basic and acidic residues" evidence="10">
    <location>
        <begin position="76"/>
        <end position="86"/>
    </location>
</feature>
<evidence type="ECO:0000259" key="11">
    <source>
        <dbReference type="PROSITE" id="PS50011"/>
    </source>
</evidence>
<dbReference type="eggNOG" id="KOG0606">
    <property type="taxonomic scope" value="Eukaryota"/>
</dbReference>
<dbReference type="PaxDb" id="214684-Q5KH12"/>
<keyword evidence="3" id="KW-0723">Serine/threonine-protein kinase</keyword>
<dbReference type="InterPro" id="IPR011009">
    <property type="entry name" value="Kinase-like_dom_sf"/>
</dbReference>
<feature type="region of interest" description="Disordered" evidence="10">
    <location>
        <begin position="1039"/>
        <end position="1098"/>
    </location>
</feature>
<evidence type="ECO:0000313" key="12">
    <source>
        <dbReference type="EMBL" id="AAW43475.1"/>
    </source>
</evidence>
<reference evidence="12 13" key="1">
    <citation type="journal article" date="2005" name="Science">
        <title>The genome of the basidiomycetous yeast and human pathogen Cryptococcus neoformans.</title>
        <authorList>
            <person name="Loftus B.J."/>
            <person name="Fung E."/>
            <person name="Roncaglia P."/>
            <person name="Rowley D."/>
            <person name="Amedeo P."/>
            <person name="Bruno D."/>
            <person name="Vamathevan J."/>
            <person name="Miranda M."/>
            <person name="Anderson I.J."/>
            <person name="Fraser J.A."/>
            <person name="Allen J.E."/>
            <person name="Bosdet I.E."/>
            <person name="Brent M.R."/>
            <person name="Chiu R."/>
            <person name="Doering T.L."/>
            <person name="Donlin M.J."/>
            <person name="D'Souza C.A."/>
            <person name="Fox D.S."/>
            <person name="Grinberg V."/>
            <person name="Fu J."/>
            <person name="Fukushima M."/>
            <person name="Haas B.J."/>
            <person name="Huang J.C."/>
            <person name="Janbon G."/>
            <person name="Jones S.J."/>
            <person name="Koo H.L."/>
            <person name="Krzywinski M.I."/>
            <person name="Kwon-Chung J.K."/>
            <person name="Lengeler K.B."/>
            <person name="Maiti R."/>
            <person name="Marra M.A."/>
            <person name="Marra R.E."/>
            <person name="Mathewson C.A."/>
            <person name="Mitchell T.G."/>
            <person name="Pertea M."/>
            <person name="Riggs F.R."/>
            <person name="Salzberg S.L."/>
            <person name="Schein J.E."/>
            <person name="Shvartsbeyn A."/>
            <person name="Shin H."/>
            <person name="Shumway M."/>
            <person name="Specht C.A."/>
            <person name="Suh B.B."/>
            <person name="Tenney A."/>
            <person name="Utterback T.R."/>
            <person name="Wickes B.L."/>
            <person name="Wortman J.R."/>
            <person name="Wye N.H."/>
            <person name="Kronstad J.W."/>
            <person name="Lodge J.K."/>
            <person name="Heitman J."/>
            <person name="Davis R.W."/>
            <person name="Fraser C.M."/>
            <person name="Hyman R.W."/>
        </authorList>
    </citation>
    <scope>NUCLEOTIDE SEQUENCE [LARGE SCALE GENOMIC DNA]</scope>
    <source>
        <strain evidence="13">JEC21 / ATCC MYA-565</strain>
    </source>
</reference>
<dbReference type="Gene3D" id="3.30.200.20">
    <property type="entry name" value="Phosphorylase Kinase, domain 1"/>
    <property type="match status" value="1"/>
</dbReference>
<dbReference type="GO" id="GO:0005524">
    <property type="term" value="F:ATP binding"/>
    <property type="evidence" value="ECO:0007669"/>
    <property type="project" value="UniProtKB-KW"/>
</dbReference>
<evidence type="ECO:0000256" key="10">
    <source>
        <dbReference type="SAM" id="MobiDB-lite"/>
    </source>
</evidence>
<comment type="similarity">
    <text evidence="1">Belongs to the protein kinase superfamily. AGC Ser/Thr protein kinase family.</text>
</comment>
<dbReference type="GO" id="GO:0035556">
    <property type="term" value="P:intracellular signal transduction"/>
    <property type="evidence" value="ECO:0000318"/>
    <property type="project" value="GO_Central"/>
</dbReference>
<feature type="compositionally biased region" description="Polar residues" evidence="10">
    <location>
        <begin position="1043"/>
        <end position="1064"/>
    </location>
</feature>
<dbReference type="PANTHER" id="PTHR24356:SF390">
    <property type="entry name" value="PROTEIN KINASE C, BRAIN ISOZYME-RELATED"/>
    <property type="match status" value="1"/>
</dbReference>
<gene>
    <name evidence="12" type="ordered locus">CNE01630</name>
</gene>
<evidence type="ECO:0000256" key="2">
    <source>
        <dbReference type="ARBA" id="ARBA00012513"/>
    </source>
</evidence>
<dbReference type="AlphaFoldDB" id="Q5KH12"/>
<evidence type="ECO:0000256" key="3">
    <source>
        <dbReference type="ARBA" id="ARBA00022527"/>
    </source>
</evidence>
<dbReference type="CDD" id="cd05123">
    <property type="entry name" value="STKc_AGC"/>
    <property type="match status" value="1"/>
</dbReference>
<dbReference type="Pfam" id="PF00069">
    <property type="entry name" value="Pkinase"/>
    <property type="match status" value="2"/>
</dbReference>
<feature type="region of interest" description="Disordered" evidence="10">
    <location>
        <begin position="990"/>
        <end position="1014"/>
    </location>
</feature>
<dbReference type="PROSITE" id="PS50011">
    <property type="entry name" value="PROTEIN_KINASE_DOM"/>
    <property type="match status" value="1"/>
</dbReference>
<sequence length="1098" mass="121402">MTTAIYRAKIPTLFVSSFHSAADHSSSHNYAVSYHHPPSFQQSAAVSKMTLVDVASVDAQNETAAGLAEEACPTEKASDDIKKPSSIHKAEETYRTQDHPTIPKLQASTSEASTKINHYVAKLEDFQLIRVLGKGCAGRVLLVKHAQTHTIHAMKAISKRSVFTHDEFDHTMTEVSILRRIAIQEPHNRFVSKLHFSFTDQENFYFVMEFYPGGDLATQMEIYGILGDHRTRFYASDITQGLEDLHRHGIIVRDLKPENILLNAKGHAVLADFGLSKEFDYRGDPKPIHAVTYPGQAELPAWAGKGAGSYRSQPGGGKKLVIDKAYSFVGTSEYLSPEVVKRGDYSYAVDWWALGCIVFEGLMGRVPFRKGDEDPPMVLWNKILYDPWDDYFKDPKLARYAPDQTTYKFIDALLQKDPMRRITEPCVKQHEYFSMIDWGTVQRGEYQDPHGLHIHPTAEYNTRYFPKLCLQEDPSVDMSTHDLRDYEVGGGKRTPMNDDALYKLELVRYQKELEGFTWSKDWGTIWDGEEESEMESGVESFIEESVTELGGEAQDKVDRLTEQPVDHEENASDQNLTPAVSGCLSAQVDCPDPSKSSSLLVPPTDSPENTPVAPKLSLPSTASEFDAATSSPAATFGVPTPAAEGLFNPILSGQLQTNEEDRQNEVKTPFMELTLKQLESQGIEITIATEDKTPMARDTEVMSKGARDAQVKQLEDLSTDMESATVFQDDFNGTDITEKPLSPFRSLPSLTSSNEELIPLVPPPPVPTSLIPPPVPAQPVSIPDPLPSQTMANPHPLSIAVFETLNLPTDLPLSGLSVSDVISVPSLCVGHASPRLVRRHLRRESEVSIPLARLSVELHGTITRLEDEEWEELVSNKEDIPTAPNGGPGAPYFFRSFTGLRRKPSTLVSSSLRRPYGPDSDTSSRGSSGSLNKSNRRDLKERRLFGGKRSIESTKRALRGLKTFPRLKSLAQEWGKDRIGAAGPVSPLISLPSSAPHRSSLRVSNEGSSSDALGRKVQITRPDDARHHTESGWIGRHLKRTKPSSAPALQSRVISSSTFNTGNRSDSDEQRGAVGMAEGKGTAPRLELEESEPVVWGL</sequence>
<organism evidence="12 13">
    <name type="scientific">Cryptococcus deneoformans (strain JEC21 / ATCC MYA-565)</name>
    <name type="common">Cryptococcus neoformans var. neoformans serotype D</name>
    <dbReference type="NCBI Taxonomy" id="214684"/>
    <lineage>
        <taxon>Eukaryota</taxon>
        <taxon>Fungi</taxon>
        <taxon>Dikarya</taxon>
        <taxon>Basidiomycota</taxon>
        <taxon>Agaricomycotina</taxon>
        <taxon>Tremellomycetes</taxon>
        <taxon>Tremellales</taxon>
        <taxon>Cryptococcaceae</taxon>
        <taxon>Cryptococcus</taxon>
        <taxon>Cryptococcus neoformans species complex</taxon>
    </lineage>
</organism>
<keyword evidence="13" id="KW-1185">Reference proteome</keyword>
<feature type="region of interest" description="Disordered" evidence="10">
    <location>
        <begin position="908"/>
        <end position="950"/>
    </location>
</feature>
<evidence type="ECO:0000256" key="1">
    <source>
        <dbReference type="ARBA" id="ARBA00009903"/>
    </source>
</evidence>
<dbReference type="Proteomes" id="UP000002149">
    <property type="component" value="Chromosome 5"/>
</dbReference>
<keyword evidence="4" id="KW-0808">Transferase</keyword>
<dbReference type="InterPro" id="IPR000719">
    <property type="entry name" value="Prot_kinase_dom"/>
</dbReference>
<dbReference type="InParanoid" id="Q5KH12"/>
<dbReference type="InterPro" id="IPR045270">
    <property type="entry name" value="STKc_AGC"/>
</dbReference>
<dbReference type="OMA" id="RRITEPC"/>
<evidence type="ECO:0000256" key="7">
    <source>
        <dbReference type="ARBA" id="ARBA00022840"/>
    </source>
</evidence>
<dbReference type="PANTHER" id="PTHR24356">
    <property type="entry name" value="SERINE/THREONINE-PROTEIN KINASE"/>
    <property type="match status" value="1"/>
</dbReference>
<keyword evidence="5" id="KW-0547">Nucleotide-binding</keyword>
<dbReference type="GeneID" id="3257555"/>
<feature type="region of interest" description="Disordered" evidence="10">
    <location>
        <begin position="587"/>
        <end position="618"/>
    </location>
</feature>
<feature type="region of interest" description="Disordered" evidence="10">
    <location>
        <begin position="66"/>
        <end position="86"/>
    </location>
</feature>
<keyword evidence="6" id="KW-0418">Kinase</keyword>
<protein>
    <recommendedName>
        <fullName evidence="2">non-specific serine/threonine protein kinase</fullName>
        <ecNumber evidence="2">2.7.11.1</ecNumber>
    </recommendedName>
</protein>
<feature type="compositionally biased region" description="Polar residues" evidence="10">
    <location>
        <begin position="991"/>
        <end position="1011"/>
    </location>
</feature>
<evidence type="ECO:0000256" key="6">
    <source>
        <dbReference type="ARBA" id="ARBA00022777"/>
    </source>
</evidence>
<proteinExistence type="inferred from homology"/>
<dbReference type="FunFam" id="3.30.200.20:FF:000743">
    <property type="entry name" value="Non-specific serine/threonine protein kinase"/>
    <property type="match status" value="1"/>
</dbReference>
<evidence type="ECO:0000256" key="5">
    <source>
        <dbReference type="ARBA" id="ARBA00022741"/>
    </source>
</evidence>
<name>Q5KH12_CRYD1</name>
<feature type="compositionally biased region" description="Low complexity" evidence="10">
    <location>
        <begin position="919"/>
        <end position="933"/>
    </location>
</feature>
<comment type="catalytic activity">
    <reaction evidence="8">
        <text>L-threonyl-[protein] + ATP = O-phospho-L-threonyl-[protein] + ADP + H(+)</text>
        <dbReference type="Rhea" id="RHEA:46608"/>
        <dbReference type="Rhea" id="RHEA-COMP:11060"/>
        <dbReference type="Rhea" id="RHEA-COMP:11605"/>
        <dbReference type="ChEBI" id="CHEBI:15378"/>
        <dbReference type="ChEBI" id="CHEBI:30013"/>
        <dbReference type="ChEBI" id="CHEBI:30616"/>
        <dbReference type="ChEBI" id="CHEBI:61977"/>
        <dbReference type="ChEBI" id="CHEBI:456216"/>
        <dbReference type="EC" id="2.7.11.1"/>
    </reaction>
</comment>
<dbReference type="STRING" id="214684.Q5KH12"/>
<dbReference type="Gene3D" id="1.10.510.10">
    <property type="entry name" value="Transferase(Phosphotransferase) domain 1"/>
    <property type="match status" value="2"/>
</dbReference>